<dbReference type="AlphaFoldDB" id="A0A1L3NB58"/>
<name>A0A1L3NB58_CLOSG</name>
<reference evidence="1 2" key="1">
    <citation type="submission" date="2015-11" db="EMBL/GenBank/DDBJ databases">
        <authorList>
            <person name="Hill K.K."/>
            <person name="Shirey T.B."/>
            <person name="Raphael B."/>
            <person name="Daligault H.E."/>
            <person name="Davenport K.W."/>
            <person name="Bruce D.C."/>
            <person name="Foley B.T."/>
            <person name="Johnson S.L."/>
        </authorList>
    </citation>
    <scope>NUCLEOTIDE SEQUENCE [LARGE SCALE GENOMIC DNA]</scope>
    <source>
        <strain evidence="1 2">CDC_1632</strain>
    </source>
</reference>
<proteinExistence type="predicted"/>
<accession>A0A1L3NB58</accession>
<dbReference type="CDD" id="cd08054">
    <property type="entry name" value="gp6"/>
    <property type="match status" value="1"/>
</dbReference>
<organism evidence="1 2">
    <name type="scientific">Clostridium sporogenes</name>
    <dbReference type="NCBI Taxonomy" id="1509"/>
    <lineage>
        <taxon>Bacteria</taxon>
        <taxon>Bacillati</taxon>
        <taxon>Bacillota</taxon>
        <taxon>Clostridia</taxon>
        <taxon>Eubacteriales</taxon>
        <taxon>Clostridiaceae</taxon>
        <taxon>Clostridium</taxon>
    </lineage>
</organism>
<dbReference type="EMBL" id="CP013243">
    <property type="protein sequence ID" value="APH13354.1"/>
    <property type="molecule type" value="Genomic_DNA"/>
</dbReference>
<evidence type="ECO:0000313" key="2">
    <source>
        <dbReference type="Proteomes" id="UP000182204"/>
    </source>
</evidence>
<gene>
    <name evidence="1" type="ORF">NPD5_2133</name>
</gene>
<sequence>MIMKIEEARDALRIDGEDNDPIIIPLLEAIPPYLETTTGKAWDIEPIQPLARQAAKFILIKWFDGTEAYDKTIDGLLTALTAMGRE</sequence>
<dbReference type="Proteomes" id="UP000182204">
    <property type="component" value="Chromosome"/>
</dbReference>
<protein>
    <submittedName>
        <fullName evidence="1">Phage gp6-like head-tail connector family protein</fullName>
    </submittedName>
</protein>
<dbReference type="RefSeq" id="WP_072585772.1">
    <property type="nucleotide sequence ID" value="NZ_CP013243.1"/>
</dbReference>
<evidence type="ECO:0000313" key="1">
    <source>
        <dbReference type="EMBL" id="APH13354.1"/>
    </source>
</evidence>